<feature type="transmembrane region" description="Helical" evidence="12">
    <location>
        <begin position="759"/>
        <end position="780"/>
    </location>
</feature>
<evidence type="ECO:0000256" key="6">
    <source>
        <dbReference type="ARBA" id="ARBA00022692"/>
    </source>
</evidence>
<keyword evidence="7" id="KW-0256">Endoplasmic reticulum</keyword>
<dbReference type="GO" id="GO:0005789">
    <property type="term" value="C:endoplasmic reticulum membrane"/>
    <property type="evidence" value="ECO:0007669"/>
    <property type="project" value="UniProtKB-SubCell"/>
</dbReference>
<evidence type="ECO:0000256" key="5">
    <source>
        <dbReference type="ARBA" id="ARBA00022679"/>
    </source>
</evidence>
<evidence type="ECO:0000256" key="12">
    <source>
        <dbReference type="SAM" id="Phobius"/>
    </source>
</evidence>
<feature type="transmembrane region" description="Helical" evidence="12">
    <location>
        <begin position="580"/>
        <end position="604"/>
    </location>
</feature>
<dbReference type="SUPFAM" id="SSF53649">
    <property type="entry name" value="Alkaline phosphatase-like"/>
    <property type="match status" value="1"/>
</dbReference>
<gene>
    <name evidence="13" type="ORF">OPV22_014919</name>
</gene>
<keyword evidence="14" id="KW-1185">Reference proteome</keyword>
<dbReference type="CDD" id="cd16023">
    <property type="entry name" value="GPI_EPT_3"/>
    <property type="match status" value="1"/>
</dbReference>
<keyword evidence="8 12" id="KW-1133">Transmembrane helix</keyword>
<sequence>MATAGGSKWSLIRPFLVILLIHSLAIYLFTRGFLLTRTELASYSHCSDLTHSPCSSISYSRRRSNSTPPPDESPDELHQDRRCWTKPAVDRLVIIVLDALRQSFLSALPRLLSSFHKQIGRPNSDFLICFRLFDFVAPSTFFKDKKPWMDKLRVLQKLAAAEGSSARIFKAIADPPTTSLQRLKGLTTGGLPTFIDVGNSFGAPAIVEDNLIHQLVRNGKRVLMMGDDTWLQLFPDHFNTSYPYPSFNVKDLDTVDNGVIEHLLPSLYKEDWDVLIAHFLGVDHAGHIFGVDSAQMIQKLEQYNSILEEVVNVLKSQSGAGGLHENTFLIVMGDHGQTTNGDHGGGTAEEVETSLFAMSLQSPPASVSSVLDSSFCHADLDGRKLCIGIFEQLDFAVTISALLGIPFPFGSIGRVDPEIYALSAHTWEGRGTGTNDCQPSSDLAAWKQNYANALCINSWQVKRYIDLYSATSVIGLPIEDLNHVSQLYSQAQTNWSDTVSSSYLPMGTPDRIQDSEESPFQQQIDAYSDFLESVAKLARSAWTEFDGPLMGVGLSCMIVSLAIHLLAIRRLNILCKPYQNALSILGNYFGLVSPLLLVAIRAASFLSNSYILAEGSVANFLLATTGIIRLHPSISEWKLPTDELFFLILSTIIRFGIEIGMSKESSASTFLFTFSKNIFRINERDSLWTVLTDIFPIILLVVLAIMFYKFISGICCWPHLRYILYFGTVSSYVLIALHWASESNLMPISMFVQYTGRNFAPRVVYAIGFGLLVLSVLSRFMDSSRVKPTARMTVLSLALVSSWSPTILILLGRQGPFAVLIFISGAWFILKSRREGCIESTSRDLGASVIDPMPVIQWSFLAVCLFFYTGHWCTFDGLRYGAAFVGFDHFNIMRQGLLLAIDTFGVSHILPILSIPFIITLQLQNSKDNVAEGNTFLYLAQVFLIYGLITATTTTLTIICVTIQRRHLMVWGLFAPKYVFDAIGLLVTDALIFMASLYYY</sequence>
<evidence type="ECO:0000256" key="10">
    <source>
        <dbReference type="ARBA" id="ARBA00023180"/>
    </source>
</evidence>
<evidence type="ECO:0000256" key="7">
    <source>
        <dbReference type="ARBA" id="ARBA00022824"/>
    </source>
</evidence>
<evidence type="ECO:0008006" key="15">
    <source>
        <dbReference type="Google" id="ProtNLM"/>
    </source>
</evidence>
<dbReference type="AlphaFoldDB" id="A0AAV8RAR5"/>
<feature type="transmembrane region" description="Helical" evidence="12">
    <location>
        <begin position="720"/>
        <end position="739"/>
    </location>
</feature>
<proteinExistence type="inferred from homology"/>
<evidence type="ECO:0000256" key="9">
    <source>
        <dbReference type="ARBA" id="ARBA00023136"/>
    </source>
</evidence>
<dbReference type="Proteomes" id="UP001222027">
    <property type="component" value="Unassembled WGS sequence"/>
</dbReference>
<evidence type="ECO:0000313" key="13">
    <source>
        <dbReference type="EMBL" id="KAJ8493198.1"/>
    </source>
</evidence>
<evidence type="ECO:0000256" key="1">
    <source>
        <dbReference type="ARBA" id="ARBA00004477"/>
    </source>
</evidence>
<protein>
    <recommendedName>
        <fullName evidence="15">GPI ethanolamine phosphate transferase 3</fullName>
    </recommendedName>
</protein>
<keyword evidence="5" id="KW-0808">Transferase</keyword>
<dbReference type="GO" id="GO:0051377">
    <property type="term" value="F:mannose-ethanolamine phosphotransferase activity"/>
    <property type="evidence" value="ECO:0007669"/>
    <property type="project" value="InterPro"/>
</dbReference>
<keyword evidence="10" id="KW-0325">Glycoprotein</keyword>
<feature type="transmembrane region" description="Helical" evidence="12">
    <location>
        <begin position="975"/>
        <end position="999"/>
    </location>
</feature>
<dbReference type="InterPro" id="IPR039524">
    <property type="entry name" value="PIGO/GPI13"/>
</dbReference>
<feature type="transmembrane region" description="Helical" evidence="12">
    <location>
        <begin position="896"/>
        <end position="919"/>
    </location>
</feature>
<name>A0AAV8RAR5_ENSVE</name>
<dbReference type="InterPro" id="IPR037675">
    <property type="entry name" value="PIG-O_N"/>
</dbReference>
<feature type="transmembrane region" description="Helical" evidence="12">
    <location>
        <begin position="549"/>
        <end position="568"/>
    </location>
</feature>
<feature type="transmembrane region" description="Helical" evidence="12">
    <location>
        <begin position="792"/>
        <end position="812"/>
    </location>
</feature>
<evidence type="ECO:0000256" key="2">
    <source>
        <dbReference type="ARBA" id="ARBA00004687"/>
    </source>
</evidence>
<feature type="transmembrane region" description="Helical" evidence="12">
    <location>
        <begin position="939"/>
        <end position="963"/>
    </location>
</feature>
<dbReference type="InterPro" id="IPR002591">
    <property type="entry name" value="Phosphodiest/P_Trfase"/>
</dbReference>
<feature type="region of interest" description="Disordered" evidence="11">
    <location>
        <begin position="47"/>
        <end position="79"/>
    </location>
</feature>
<dbReference type="Pfam" id="PF01663">
    <property type="entry name" value="Phosphodiest"/>
    <property type="match status" value="1"/>
</dbReference>
<evidence type="ECO:0000313" key="14">
    <source>
        <dbReference type="Proteomes" id="UP001222027"/>
    </source>
</evidence>
<keyword evidence="9 12" id="KW-0472">Membrane</keyword>
<comment type="similarity">
    <text evidence="3">Belongs to the PIGG/PIGN/PIGO family. PIGO subfamily.</text>
</comment>
<keyword evidence="4" id="KW-0337">GPI-anchor biosynthesis</keyword>
<dbReference type="GO" id="GO:0006506">
    <property type="term" value="P:GPI anchor biosynthetic process"/>
    <property type="evidence" value="ECO:0007669"/>
    <property type="project" value="UniProtKB-KW"/>
</dbReference>
<dbReference type="Gene3D" id="3.40.720.10">
    <property type="entry name" value="Alkaline Phosphatase, subunit A"/>
    <property type="match status" value="1"/>
</dbReference>
<organism evidence="13 14">
    <name type="scientific">Ensete ventricosum</name>
    <name type="common">Abyssinian banana</name>
    <name type="synonym">Musa ensete</name>
    <dbReference type="NCBI Taxonomy" id="4639"/>
    <lineage>
        <taxon>Eukaryota</taxon>
        <taxon>Viridiplantae</taxon>
        <taxon>Streptophyta</taxon>
        <taxon>Embryophyta</taxon>
        <taxon>Tracheophyta</taxon>
        <taxon>Spermatophyta</taxon>
        <taxon>Magnoliopsida</taxon>
        <taxon>Liliopsida</taxon>
        <taxon>Zingiberales</taxon>
        <taxon>Musaceae</taxon>
        <taxon>Ensete</taxon>
    </lineage>
</organism>
<comment type="caution">
    <text evidence="13">The sequence shown here is derived from an EMBL/GenBank/DDBJ whole genome shotgun (WGS) entry which is preliminary data.</text>
</comment>
<evidence type="ECO:0000256" key="3">
    <source>
        <dbReference type="ARBA" id="ARBA00008695"/>
    </source>
</evidence>
<comment type="pathway">
    <text evidence="2">Glycolipid biosynthesis; glycosylphosphatidylinositol-anchor biosynthesis.</text>
</comment>
<dbReference type="PANTHER" id="PTHR23071">
    <property type="entry name" value="PHOSPHATIDYLINOSITOL GLYCAN"/>
    <property type="match status" value="1"/>
</dbReference>
<feature type="transmembrane region" description="Helical" evidence="12">
    <location>
        <begin position="687"/>
        <end position="708"/>
    </location>
</feature>
<dbReference type="InterPro" id="IPR017850">
    <property type="entry name" value="Alkaline_phosphatase_core_sf"/>
</dbReference>
<comment type="subcellular location">
    <subcellularLocation>
        <location evidence="1">Endoplasmic reticulum membrane</location>
        <topology evidence="1">Multi-pass membrane protein</topology>
    </subcellularLocation>
</comment>
<evidence type="ECO:0000256" key="11">
    <source>
        <dbReference type="SAM" id="MobiDB-lite"/>
    </source>
</evidence>
<accession>A0AAV8RAR5</accession>
<reference evidence="13 14" key="1">
    <citation type="submission" date="2022-12" db="EMBL/GenBank/DDBJ databases">
        <title>Chromosome-scale assembly of the Ensete ventricosum genome.</title>
        <authorList>
            <person name="Dussert Y."/>
            <person name="Stocks J."/>
            <person name="Wendawek A."/>
            <person name="Woldeyes F."/>
            <person name="Nichols R.A."/>
            <person name="Borrell J.S."/>
        </authorList>
    </citation>
    <scope>NUCLEOTIDE SEQUENCE [LARGE SCALE GENOMIC DNA]</scope>
    <source>
        <strain evidence="14">cv. Maze</strain>
        <tissue evidence="13">Seeds</tissue>
    </source>
</reference>
<dbReference type="PANTHER" id="PTHR23071:SF1">
    <property type="entry name" value="GPI ETHANOLAMINE PHOSPHATE TRANSFERASE 3"/>
    <property type="match status" value="1"/>
</dbReference>
<evidence type="ECO:0000256" key="4">
    <source>
        <dbReference type="ARBA" id="ARBA00022502"/>
    </source>
</evidence>
<feature type="transmembrane region" description="Helical" evidence="12">
    <location>
        <begin position="855"/>
        <end position="875"/>
    </location>
</feature>
<dbReference type="EMBL" id="JAQQAF010000004">
    <property type="protein sequence ID" value="KAJ8493198.1"/>
    <property type="molecule type" value="Genomic_DNA"/>
</dbReference>
<evidence type="ECO:0000256" key="8">
    <source>
        <dbReference type="ARBA" id="ARBA00022989"/>
    </source>
</evidence>
<feature type="transmembrane region" description="Helical" evidence="12">
    <location>
        <begin position="12"/>
        <end position="30"/>
    </location>
</feature>
<keyword evidence="6 12" id="KW-0812">Transmembrane</keyword>